<dbReference type="STRING" id="1432307.W9CGD4"/>
<dbReference type="GO" id="GO:0072659">
    <property type="term" value="P:protein localization to plasma membrane"/>
    <property type="evidence" value="ECO:0007669"/>
    <property type="project" value="TreeGrafter"/>
</dbReference>
<organism evidence="7 8">
    <name type="scientific">Sclerotinia borealis (strain F-4128)</name>
    <dbReference type="NCBI Taxonomy" id="1432307"/>
    <lineage>
        <taxon>Eukaryota</taxon>
        <taxon>Fungi</taxon>
        <taxon>Dikarya</taxon>
        <taxon>Ascomycota</taxon>
        <taxon>Pezizomycotina</taxon>
        <taxon>Leotiomycetes</taxon>
        <taxon>Helotiales</taxon>
        <taxon>Sclerotiniaceae</taxon>
        <taxon>Sclerotinia</taxon>
    </lineage>
</organism>
<dbReference type="InterPro" id="IPR052649">
    <property type="entry name" value="NCE102-like"/>
</dbReference>
<reference evidence="7 8" key="1">
    <citation type="journal article" date="2014" name="Genome Announc.">
        <title>Draft genome sequence of Sclerotinia borealis, a psychrophilic plant pathogenic fungus.</title>
        <authorList>
            <person name="Mardanov A.V."/>
            <person name="Beletsky A.V."/>
            <person name="Kadnikov V.V."/>
            <person name="Ignatov A.N."/>
            <person name="Ravin N.V."/>
        </authorList>
    </citation>
    <scope>NUCLEOTIDE SEQUENCE [LARGE SCALE GENOMIC DNA]</scope>
    <source>
        <strain evidence="8">F-4157</strain>
    </source>
</reference>
<keyword evidence="2 5" id="KW-0812">Transmembrane</keyword>
<feature type="transmembrane region" description="Helical" evidence="5">
    <location>
        <begin position="67"/>
        <end position="89"/>
    </location>
</feature>
<keyword evidence="3 5" id="KW-1133">Transmembrane helix</keyword>
<comment type="caution">
    <text evidence="7">The sequence shown here is derived from an EMBL/GenBank/DDBJ whole genome shotgun (WGS) entry which is preliminary data.</text>
</comment>
<feature type="transmembrane region" description="Helical" evidence="5">
    <location>
        <begin position="38"/>
        <end position="60"/>
    </location>
</feature>
<evidence type="ECO:0000313" key="7">
    <source>
        <dbReference type="EMBL" id="ESZ95003.1"/>
    </source>
</evidence>
<name>W9CGD4_SCLBF</name>
<dbReference type="Proteomes" id="UP000019487">
    <property type="component" value="Unassembled WGS sequence"/>
</dbReference>
<accession>W9CGD4</accession>
<keyword evidence="8" id="KW-1185">Reference proteome</keyword>
<dbReference type="HOGENOM" id="CLU_125562_0_0_1"/>
<evidence type="ECO:0000256" key="4">
    <source>
        <dbReference type="ARBA" id="ARBA00023136"/>
    </source>
</evidence>
<evidence type="ECO:0000256" key="3">
    <source>
        <dbReference type="ARBA" id="ARBA00022989"/>
    </source>
</evidence>
<feature type="transmembrane region" description="Helical" evidence="5">
    <location>
        <begin position="141"/>
        <end position="160"/>
    </location>
</feature>
<dbReference type="InterPro" id="IPR008253">
    <property type="entry name" value="Marvel"/>
</dbReference>
<keyword evidence="4 5" id="KW-0472">Membrane</keyword>
<dbReference type="PANTHER" id="PTHR28165">
    <property type="entry name" value="NON-CLASSICAL EXPORT PROTEIN 2-RELATED"/>
    <property type="match status" value="1"/>
</dbReference>
<evidence type="ECO:0000313" key="8">
    <source>
        <dbReference type="Proteomes" id="UP000019487"/>
    </source>
</evidence>
<dbReference type="AlphaFoldDB" id="W9CGD4"/>
<dbReference type="Pfam" id="PF01284">
    <property type="entry name" value="MARVEL"/>
    <property type="match status" value="1"/>
</dbReference>
<dbReference type="OrthoDB" id="2017497at2759"/>
<evidence type="ECO:0000256" key="1">
    <source>
        <dbReference type="ARBA" id="ARBA00004141"/>
    </source>
</evidence>
<gene>
    <name evidence="7" type="ORF">SBOR_4623</name>
</gene>
<feature type="domain" description="MARVEL" evidence="6">
    <location>
        <begin position="4"/>
        <end position="155"/>
    </location>
</feature>
<evidence type="ECO:0000256" key="5">
    <source>
        <dbReference type="SAM" id="Phobius"/>
    </source>
</evidence>
<evidence type="ECO:0000259" key="6">
    <source>
        <dbReference type="Pfam" id="PF01284"/>
    </source>
</evidence>
<evidence type="ECO:0000256" key="2">
    <source>
        <dbReference type="ARBA" id="ARBA00022692"/>
    </source>
</evidence>
<sequence>MIVTLALRVLQMLFAAVVLALSAVLIKGYGPGTSWSLISYGSFCGGAALIFAAIGVAACFVEALQGIIMLALDGIASFFLLAGGVAYAATIKVGSCSDLIYINDHRNPFFPGDHKLYHGNIEKAVLEDLKTRCQETQASTAFIWFTAACFFGTTAIHFLGHKRGGGAASYP</sequence>
<protein>
    <recommendedName>
        <fullName evidence="6">MARVEL domain-containing protein</fullName>
    </recommendedName>
</protein>
<dbReference type="EMBL" id="AYSA01000213">
    <property type="protein sequence ID" value="ESZ95003.1"/>
    <property type="molecule type" value="Genomic_DNA"/>
</dbReference>
<comment type="subcellular location">
    <subcellularLocation>
        <location evidence="1">Membrane</location>
        <topology evidence="1">Multi-pass membrane protein</topology>
    </subcellularLocation>
</comment>
<dbReference type="GO" id="GO:0070941">
    <property type="term" value="P:eisosome assembly"/>
    <property type="evidence" value="ECO:0007669"/>
    <property type="project" value="TreeGrafter"/>
</dbReference>
<dbReference type="GO" id="GO:0032126">
    <property type="term" value="C:eisosome"/>
    <property type="evidence" value="ECO:0007669"/>
    <property type="project" value="TreeGrafter"/>
</dbReference>
<dbReference type="PANTHER" id="PTHR28165:SF1">
    <property type="entry name" value="NON-CLASSICAL EXPORT PROTEIN 2-RELATED"/>
    <property type="match status" value="1"/>
</dbReference>
<proteinExistence type="predicted"/>
<dbReference type="GO" id="GO:0005886">
    <property type="term" value="C:plasma membrane"/>
    <property type="evidence" value="ECO:0007669"/>
    <property type="project" value="TreeGrafter"/>
</dbReference>